<protein>
    <submittedName>
        <fullName evidence="2">Phosphotransferase enzyme family protein</fullName>
    </submittedName>
</protein>
<evidence type="ECO:0000313" key="3">
    <source>
        <dbReference type="Proteomes" id="UP000199297"/>
    </source>
</evidence>
<dbReference type="AlphaFoldDB" id="A0A1H7MIZ7"/>
<sequence>MAFESMTGNNNQAALMVALSRLPCFNALPLSQISALDAGLSQPCFQLQYQGKAYFAKYVGKGSIEPHACQLASAVALAPSVLFVKDAWLITEFIQGISLDKSGYNDADKLTQMLALLARCHAIDFAATHFTASMGAVSGKGLAELDSLTVITSLLQQVQLSQNQATVLSRLSQLLQQNLAKALAAQQDSQAVFCHGDGNFSNAIIDNNHAIKRTSSRVVLVDFECACIAPPAYDLAMLMAVNVIPAAAASAVTTKYNQLVMALNPAENTGEIVDNMTINTASKRTESSSLVTRYFGIACLINGLWYLSQYQQCQSEIYQQKAIEQFALLSDRYVSIHSVLNEMR</sequence>
<evidence type="ECO:0000313" key="2">
    <source>
        <dbReference type="EMBL" id="SEL11290.1"/>
    </source>
</evidence>
<dbReference type="PANTHER" id="PTHR22603:SF66">
    <property type="entry name" value="ETHANOLAMINE KINASE"/>
    <property type="match status" value="1"/>
</dbReference>
<dbReference type="GO" id="GO:0004305">
    <property type="term" value="F:ethanolamine kinase activity"/>
    <property type="evidence" value="ECO:0007669"/>
    <property type="project" value="TreeGrafter"/>
</dbReference>
<dbReference type="Gene3D" id="3.90.1200.10">
    <property type="match status" value="1"/>
</dbReference>
<dbReference type="PANTHER" id="PTHR22603">
    <property type="entry name" value="CHOLINE/ETHANOALAMINE KINASE"/>
    <property type="match status" value="1"/>
</dbReference>
<dbReference type="Pfam" id="PF01636">
    <property type="entry name" value="APH"/>
    <property type="match status" value="1"/>
</dbReference>
<dbReference type="SUPFAM" id="SSF56112">
    <property type="entry name" value="Protein kinase-like (PK-like)"/>
    <property type="match status" value="1"/>
</dbReference>
<name>A0A1H7MIZ7_9GAMM</name>
<dbReference type="GO" id="GO:0006646">
    <property type="term" value="P:phosphatidylethanolamine biosynthetic process"/>
    <property type="evidence" value="ECO:0007669"/>
    <property type="project" value="TreeGrafter"/>
</dbReference>
<dbReference type="RefSeq" id="WP_085284720.1">
    <property type="nucleotide sequence ID" value="NZ_FOBI01000006.1"/>
</dbReference>
<dbReference type="STRING" id="641665.GCA_002104455_03206"/>
<evidence type="ECO:0000259" key="1">
    <source>
        <dbReference type="Pfam" id="PF01636"/>
    </source>
</evidence>
<reference evidence="3" key="1">
    <citation type="submission" date="2016-10" db="EMBL/GenBank/DDBJ databases">
        <authorList>
            <person name="Varghese N."/>
            <person name="Submissions S."/>
        </authorList>
    </citation>
    <scope>NUCLEOTIDE SEQUENCE [LARGE SCALE GENOMIC DNA]</scope>
    <source>
        <strain evidence="3">CGMCC 1.9127</strain>
    </source>
</reference>
<dbReference type="InterPro" id="IPR011009">
    <property type="entry name" value="Kinase-like_dom_sf"/>
</dbReference>
<dbReference type="InterPro" id="IPR002575">
    <property type="entry name" value="Aminoglycoside_PTrfase"/>
</dbReference>
<keyword evidence="2" id="KW-0808">Transferase</keyword>
<gene>
    <name evidence="2" type="ORF">SAMN05216262_10630</name>
</gene>
<feature type="domain" description="Aminoglycoside phosphotransferase" evidence="1">
    <location>
        <begin position="87"/>
        <end position="245"/>
    </location>
</feature>
<accession>A0A1H7MIZ7</accession>
<dbReference type="OrthoDB" id="179763at2"/>
<dbReference type="Proteomes" id="UP000199297">
    <property type="component" value="Unassembled WGS sequence"/>
</dbReference>
<keyword evidence="3" id="KW-1185">Reference proteome</keyword>
<dbReference type="EMBL" id="FOBI01000006">
    <property type="protein sequence ID" value="SEL11290.1"/>
    <property type="molecule type" value="Genomic_DNA"/>
</dbReference>
<proteinExistence type="predicted"/>
<dbReference type="GO" id="GO:0005737">
    <property type="term" value="C:cytoplasm"/>
    <property type="evidence" value="ECO:0007669"/>
    <property type="project" value="TreeGrafter"/>
</dbReference>
<organism evidence="2 3">
    <name type="scientific">Colwellia chukchiensis</name>
    <dbReference type="NCBI Taxonomy" id="641665"/>
    <lineage>
        <taxon>Bacteria</taxon>
        <taxon>Pseudomonadati</taxon>
        <taxon>Pseudomonadota</taxon>
        <taxon>Gammaproteobacteria</taxon>
        <taxon>Alteromonadales</taxon>
        <taxon>Colwelliaceae</taxon>
        <taxon>Colwellia</taxon>
    </lineage>
</organism>